<sequence length="646" mass="70134">MSIMKVAVTQMTSGGVIKENLAVALSLVSRAAKAGAEAVFLPEATDFIATPDKGPELTRSEDNKAFVSSIRNAAKQHKVWISVGIHEEPEDDAKLCYNTQLLIDKQGLVKAQYRKLHLYDVNMRNGPILMESNSTIPGKELIPPIETSFGRIGLLTCYDMRFPEVSLALRKQGAQLLTYPSAFATRTGAAHWSLLLQARAVDTQCYVLAAAQIGASPLTYEQGQHPGTTRVSWGHAMIVDPWGSVIAQCSTDPGVDDLLAIVLALGSPEVDLEAVTLTFGNTTLDFAYDNILRLANALQVTAQDGALSNELLHERTQNGIKGKPVPVAVGATKPLGGRLFTASYFHGRDGMSGVSFLDGDPFPKATQTNLFQPSTVPADELILEILRKHPPNTVRIAAVAPLTNLASAYLKDPSTFRRVGCISIMGGALDVPGNTSPTAEFNFFADPWAAKVLLEDAVAQGDAPLPIYLFPLDITSEHTVPYSLLVRNSDDEKYQQSQLVRLISLFLRKPRAVTNSFAPPEVTFDASQHDLFQAHDPLAVAHAIFADTPGWDSVERPFLVETEGKLTRGFCVVDRRNHGAAVKGRNKAEIEQVRGPANEHGLKEDQDKKSASGPVIPEVPIIRVVTQTPGNAWFADKFLERLGYQS</sequence>
<evidence type="ECO:0000256" key="2">
    <source>
        <dbReference type="ARBA" id="ARBA00022801"/>
    </source>
</evidence>
<dbReference type="PANTHER" id="PTHR23088:SF27">
    <property type="entry name" value="DEAMINATED GLUTATHIONE AMIDASE"/>
    <property type="match status" value="1"/>
</dbReference>
<evidence type="ECO:0000256" key="3">
    <source>
        <dbReference type="SAM" id="MobiDB-lite"/>
    </source>
</evidence>
<dbReference type="Gene3D" id="3.90.245.10">
    <property type="entry name" value="Ribonucleoside hydrolase-like"/>
    <property type="match status" value="1"/>
</dbReference>
<dbReference type="EMBL" id="CP119945">
    <property type="protein sequence ID" value="WFC99753.1"/>
    <property type="molecule type" value="Genomic_DNA"/>
</dbReference>
<name>A0AAJ5YSA0_9BASI</name>
<keyword evidence="2" id="KW-0378">Hydrolase</keyword>
<protein>
    <recommendedName>
        <fullName evidence="4">CN hydrolase domain-containing protein</fullName>
    </recommendedName>
</protein>
<evidence type="ECO:0000313" key="6">
    <source>
        <dbReference type="Proteomes" id="UP001219567"/>
    </source>
</evidence>
<dbReference type="Proteomes" id="UP001219567">
    <property type="component" value="Chromosome 3"/>
</dbReference>
<keyword evidence="6" id="KW-1185">Reference proteome</keyword>
<evidence type="ECO:0000259" key="4">
    <source>
        <dbReference type="PROSITE" id="PS50263"/>
    </source>
</evidence>
<dbReference type="GO" id="GO:0016799">
    <property type="term" value="F:hydrolase activity, hydrolyzing N-glycosyl compounds"/>
    <property type="evidence" value="ECO:0007669"/>
    <property type="project" value="InterPro"/>
</dbReference>
<feature type="domain" description="CN hydrolase" evidence="4">
    <location>
        <begin position="4"/>
        <end position="272"/>
    </location>
</feature>
<dbReference type="AlphaFoldDB" id="A0AAJ5YSA0"/>
<dbReference type="InterPro" id="IPR001910">
    <property type="entry name" value="Inosine/uridine_hydrolase_dom"/>
</dbReference>
<feature type="region of interest" description="Disordered" evidence="3">
    <location>
        <begin position="594"/>
        <end position="613"/>
    </location>
</feature>
<organism evidence="5 6">
    <name type="scientific">Malassezia yamatoensis</name>
    <dbReference type="NCBI Taxonomy" id="253288"/>
    <lineage>
        <taxon>Eukaryota</taxon>
        <taxon>Fungi</taxon>
        <taxon>Dikarya</taxon>
        <taxon>Basidiomycota</taxon>
        <taxon>Ustilaginomycotina</taxon>
        <taxon>Malasseziomycetes</taxon>
        <taxon>Malasseziales</taxon>
        <taxon>Malasseziaceae</taxon>
        <taxon>Malassezia</taxon>
    </lineage>
</organism>
<evidence type="ECO:0000256" key="1">
    <source>
        <dbReference type="ARBA" id="ARBA00009176"/>
    </source>
</evidence>
<dbReference type="Pfam" id="PF01156">
    <property type="entry name" value="IU_nuc_hydro"/>
    <property type="match status" value="1"/>
</dbReference>
<feature type="compositionally biased region" description="Basic and acidic residues" evidence="3">
    <location>
        <begin position="600"/>
        <end position="610"/>
    </location>
</feature>
<dbReference type="InterPro" id="IPR036526">
    <property type="entry name" value="C-N_Hydrolase_sf"/>
</dbReference>
<comment type="similarity">
    <text evidence="1">Belongs to the IUNH family.</text>
</comment>
<proteinExistence type="inferred from homology"/>
<gene>
    <name evidence="5" type="ORF">MYAM1_002498</name>
</gene>
<dbReference type="InterPro" id="IPR001110">
    <property type="entry name" value="UPF0012_CS"/>
</dbReference>
<evidence type="ECO:0000313" key="5">
    <source>
        <dbReference type="EMBL" id="WFC99753.1"/>
    </source>
</evidence>
<dbReference type="SUPFAM" id="SSF56317">
    <property type="entry name" value="Carbon-nitrogen hydrolase"/>
    <property type="match status" value="1"/>
</dbReference>
<dbReference type="PANTHER" id="PTHR23088">
    <property type="entry name" value="NITRILASE-RELATED"/>
    <property type="match status" value="1"/>
</dbReference>
<dbReference type="InterPro" id="IPR045254">
    <property type="entry name" value="Nit1/2_C-N_Hydrolase"/>
</dbReference>
<dbReference type="SUPFAM" id="SSF53590">
    <property type="entry name" value="Nucleoside hydrolase"/>
    <property type="match status" value="1"/>
</dbReference>
<accession>A0AAJ5YSA0</accession>
<dbReference type="PROSITE" id="PS50263">
    <property type="entry name" value="CN_HYDROLASE"/>
    <property type="match status" value="1"/>
</dbReference>
<dbReference type="InterPro" id="IPR036452">
    <property type="entry name" value="Ribo_hydro-like"/>
</dbReference>
<reference evidence="5 6" key="1">
    <citation type="submission" date="2023-03" db="EMBL/GenBank/DDBJ databases">
        <title>Mating type loci evolution in Malassezia.</title>
        <authorList>
            <person name="Coelho M.A."/>
        </authorList>
    </citation>
    <scope>NUCLEOTIDE SEQUENCE [LARGE SCALE GENOMIC DNA]</scope>
    <source>
        <strain evidence="5 6">CBS 9725</strain>
    </source>
</reference>
<dbReference type="GO" id="GO:0016811">
    <property type="term" value="F:hydrolase activity, acting on carbon-nitrogen (but not peptide) bonds, in linear amides"/>
    <property type="evidence" value="ECO:0007669"/>
    <property type="project" value="InterPro"/>
</dbReference>
<dbReference type="CDD" id="cd07572">
    <property type="entry name" value="nit"/>
    <property type="match status" value="1"/>
</dbReference>
<dbReference type="InterPro" id="IPR003010">
    <property type="entry name" value="C-N_Hydrolase"/>
</dbReference>
<dbReference type="PROSITE" id="PS01227">
    <property type="entry name" value="UPF0012"/>
    <property type="match status" value="1"/>
</dbReference>